<dbReference type="PANTHER" id="PTHR28652">
    <property type="entry name" value="TRANSMEMBRANE PROTEIN 59-LIKE PROTEIN"/>
    <property type="match status" value="1"/>
</dbReference>
<keyword evidence="3 10" id="KW-0812">Transmembrane</keyword>
<keyword evidence="5 10" id="KW-1133">Transmembrane helix</keyword>
<evidence type="ECO:0000256" key="8">
    <source>
        <dbReference type="ARBA" id="ARBA00023180"/>
    </source>
</evidence>
<dbReference type="AlphaFoldDB" id="A0A914XEQ4"/>
<keyword evidence="8" id="KW-0325">Glycoprotein</keyword>
<evidence type="ECO:0000256" key="9">
    <source>
        <dbReference type="SAM" id="MobiDB-lite"/>
    </source>
</evidence>
<accession>A0A914XEQ4</accession>
<feature type="compositionally biased region" description="Pro residues" evidence="9">
    <location>
        <begin position="409"/>
        <end position="420"/>
    </location>
</feature>
<evidence type="ECO:0000313" key="12">
    <source>
        <dbReference type="WBParaSite" id="PSAMB.scaffold769size41634.g8673.t1"/>
    </source>
</evidence>
<dbReference type="PANTHER" id="PTHR28652:SF2">
    <property type="entry name" value="TRANSMEMBRANE PROTEIN 59-LIKE PROTEIN"/>
    <property type="match status" value="1"/>
</dbReference>
<evidence type="ECO:0000256" key="2">
    <source>
        <dbReference type="ARBA" id="ARBA00009643"/>
    </source>
</evidence>
<proteinExistence type="inferred from homology"/>
<evidence type="ECO:0000256" key="6">
    <source>
        <dbReference type="ARBA" id="ARBA00023034"/>
    </source>
</evidence>
<dbReference type="Pfam" id="PF12280">
    <property type="entry name" value="BSMAP"/>
    <property type="match status" value="1"/>
</dbReference>
<dbReference type="InterPro" id="IPR022065">
    <property type="entry name" value="Uncharacterised_TMEM59"/>
</dbReference>
<evidence type="ECO:0000256" key="7">
    <source>
        <dbReference type="ARBA" id="ARBA00023136"/>
    </source>
</evidence>
<dbReference type="WBParaSite" id="PSAMB.scaffold769size41634.g8673.t1">
    <property type="protein sequence ID" value="PSAMB.scaffold769size41634.g8673.t1"/>
    <property type="gene ID" value="PSAMB.scaffold769size41634.g8673"/>
</dbReference>
<evidence type="ECO:0000256" key="1">
    <source>
        <dbReference type="ARBA" id="ARBA00004614"/>
    </source>
</evidence>
<reference evidence="12" key="1">
    <citation type="submission" date="2022-11" db="UniProtKB">
        <authorList>
            <consortium name="WormBaseParasite"/>
        </authorList>
    </citation>
    <scope>IDENTIFICATION</scope>
</reference>
<dbReference type="GO" id="GO:0000139">
    <property type="term" value="C:Golgi membrane"/>
    <property type="evidence" value="ECO:0007669"/>
    <property type="project" value="UniProtKB-SubCell"/>
</dbReference>
<feature type="transmembrane region" description="Helical" evidence="10">
    <location>
        <begin position="345"/>
        <end position="367"/>
    </location>
</feature>
<dbReference type="Proteomes" id="UP000887566">
    <property type="component" value="Unplaced"/>
</dbReference>
<sequence>MTPGCLAVHRFTFRVCAAGVGRLFALYLSPSTATNAKETTVIVIYYLTRRSFNIRRRIFEKLHFSEIMTNQLLWPLLFLTALAAAEELSKPGVNDLCADFCKQTHSKQANVDACEEGCRVFSMFQFVSGSGKVEDIRDKCQSGCVKSFVDKEAQDACQTGCGHQVPFAGGSMEISMNSDDPMFNVAKSAFDGVFDRMSQQMNDNFDRFGSAFGDRDPYQDMQRDMDAMSQRVENLLNRLMGRQPTDAGLPQIGDESDSNPGAIKPIQRIGGHEDAAFKGPEVDNANDKNEPILHVEMTPLNANRFDWFENQPRPVVFIDRLQSEEEANWLACLAARARRLSAMTRWLICMALMMCVFCMIWLCMAIIRTAPRRRFLVYKSDEVMKIATIDSSAVEKQLLAHQHETKSPFMPPVHNSPPPAYEEAPLEEKRPLA</sequence>
<organism evidence="11 12">
    <name type="scientific">Plectus sambesii</name>
    <dbReference type="NCBI Taxonomy" id="2011161"/>
    <lineage>
        <taxon>Eukaryota</taxon>
        <taxon>Metazoa</taxon>
        <taxon>Ecdysozoa</taxon>
        <taxon>Nematoda</taxon>
        <taxon>Chromadorea</taxon>
        <taxon>Plectida</taxon>
        <taxon>Plectina</taxon>
        <taxon>Plectoidea</taxon>
        <taxon>Plectidae</taxon>
        <taxon>Plectus</taxon>
    </lineage>
</organism>
<keyword evidence="11" id="KW-1185">Reference proteome</keyword>
<keyword evidence="6" id="KW-0333">Golgi apparatus</keyword>
<protein>
    <submittedName>
        <fullName evidence="12">Transmembrane protein</fullName>
    </submittedName>
</protein>
<evidence type="ECO:0000256" key="3">
    <source>
        <dbReference type="ARBA" id="ARBA00022692"/>
    </source>
</evidence>
<feature type="region of interest" description="Disordered" evidence="9">
    <location>
        <begin position="406"/>
        <end position="433"/>
    </location>
</feature>
<evidence type="ECO:0000256" key="4">
    <source>
        <dbReference type="ARBA" id="ARBA00022729"/>
    </source>
</evidence>
<comment type="subcellular location">
    <subcellularLocation>
        <location evidence="1">Golgi apparatus membrane</location>
        <topology evidence="1">Single-pass type I membrane protein</topology>
    </subcellularLocation>
</comment>
<keyword evidence="7 10" id="KW-0472">Membrane</keyword>
<name>A0A914XEQ4_9BILA</name>
<keyword evidence="4" id="KW-0732">Signal</keyword>
<comment type="similarity">
    <text evidence="2">Belongs to the TMEM59 family.</text>
</comment>
<evidence type="ECO:0000256" key="10">
    <source>
        <dbReference type="SAM" id="Phobius"/>
    </source>
</evidence>
<evidence type="ECO:0000313" key="11">
    <source>
        <dbReference type="Proteomes" id="UP000887566"/>
    </source>
</evidence>
<evidence type="ECO:0000256" key="5">
    <source>
        <dbReference type="ARBA" id="ARBA00022989"/>
    </source>
</evidence>